<keyword evidence="4" id="KW-0106">Calcium</keyword>
<gene>
    <name evidence="6" type="ORF">METZ01_LOCUS1895</name>
</gene>
<dbReference type="PROSITE" id="PS00523">
    <property type="entry name" value="SULFATASE_1"/>
    <property type="match status" value="1"/>
</dbReference>
<protein>
    <recommendedName>
        <fullName evidence="5">Sulfatase N-terminal domain-containing protein</fullName>
    </recommendedName>
</protein>
<dbReference type="PANTHER" id="PTHR42693">
    <property type="entry name" value="ARYLSULFATASE FAMILY MEMBER"/>
    <property type="match status" value="1"/>
</dbReference>
<dbReference type="InterPro" id="IPR050738">
    <property type="entry name" value="Sulfatase"/>
</dbReference>
<dbReference type="GO" id="GO:0046872">
    <property type="term" value="F:metal ion binding"/>
    <property type="evidence" value="ECO:0007669"/>
    <property type="project" value="UniProtKB-KW"/>
</dbReference>
<dbReference type="InterPro" id="IPR024607">
    <property type="entry name" value="Sulfatase_CS"/>
</dbReference>
<dbReference type="GO" id="GO:0004065">
    <property type="term" value="F:arylsulfatase activity"/>
    <property type="evidence" value="ECO:0007669"/>
    <property type="project" value="TreeGrafter"/>
</dbReference>
<feature type="domain" description="Sulfatase N-terminal" evidence="5">
    <location>
        <begin position="62"/>
        <end position="421"/>
    </location>
</feature>
<dbReference type="PROSITE" id="PS00149">
    <property type="entry name" value="SULFATASE_2"/>
    <property type="match status" value="1"/>
</dbReference>
<dbReference type="EMBL" id="UINC01000099">
    <property type="protein sequence ID" value="SUZ49041.1"/>
    <property type="molecule type" value="Genomic_DNA"/>
</dbReference>
<evidence type="ECO:0000313" key="6">
    <source>
        <dbReference type="EMBL" id="SUZ49041.1"/>
    </source>
</evidence>
<dbReference type="AlphaFoldDB" id="A0A381N376"/>
<keyword evidence="3" id="KW-0378">Hydrolase</keyword>
<dbReference type="InterPro" id="IPR000917">
    <property type="entry name" value="Sulfatase_N"/>
</dbReference>
<evidence type="ECO:0000256" key="2">
    <source>
        <dbReference type="ARBA" id="ARBA00022723"/>
    </source>
</evidence>
<dbReference type="PANTHER" id="PTHR42693:SF53">
    <property type="entry name" value="ENDO-4-O-SULFATASE"/>
    <property type="match status" value="1"/>
</dbReference>
<evidence type="ECO:0000256" key="3">
    <source>
        <dbReference type="ARBA" id="ARBA00022801"/>
    </source>
</evidence>
<proteinExistence type="inferred from homology"/>
<reference evidence="6" key="1">
    <citation type="submission" date="2018-05" db="EMBL/GenBank/DDBJ databases">
        <authorList>
            <person name="Lanie J.A."/>
            <person name="Ng W.-L."/>
            <person name="Kazmierczak K.M."/>
            <person name="Andrzejewski T.M."/>
            <person name="Davidsen T.M."/>
            <person name="Wayne K.J."/>
            <person name="Tettelin H."/>
            <person name="Glass J.I."/>
            <person name="Rusch D."/>
            <person name="Podicherti R."/>
            <person name="Tsui H.-C.T."/>
            <person name="Winkler M.E."/>
        </authorList>
    </citation>
    <scope>NUCLEOTIDE SEQUENCE</scope>
</reference>
<name>A0A381N376_9ZZZZ</name>
<dbReference type="SUPFAM" id="SSF53649">
    <property type="entry name" value="Alkaline phosphatase-like"/>
    <property type="match status" value="1"/>
</dbReference>
<organism evidence="6">
    <name type="scientific">marine metagenome</name>
    <dbReference type="NCBI Taxonomy" id="408172"/>
    <lineage>
        <taxon>unclassified sequences</taxon>
        <taxon>metagenomes</taxon>
        <taxon>ecological metagenomes</taxon>
    </lineage>
</organism>
<dbReference type="Gene3D" id="3.30.1120.10">
    <property type="match status" value="1"/>
</dbReference>
<comment type="similarity">
    <text evidence="1">Belongs to the sulfatase family.</text>
</comment>
<accession>A0A381N376</accession>
<sequence>MKRLLSILTLFALLSLFAWNNRVNIVVWALPKILDITNPVLSVGSSNWQKGPDSKTTNDTRPNIILILADDLGFNDVSLYNGGAADGSLMTPNIDAIAQDGVLFENGYAANAICAPSRASIMTGRYSTRFGFEFTPIYPQAVTLFKWIDEIDDPELKIEIDEKLAPMSKNIFTASFPSEEITIAEVLQDVGYYTAHIGKWHLGRIDGSLPNDNGFDDSLLLDGSLYLPENDENVVNAKFDYGIDKMVWARSQFSAVFNKGPRFAPGGYLTDYYTDEAIQVIENNKNRPFFLYLGHWAVHNPLQSLKSDFDLFTHQNMNHNMQVYSGMIEALDRSVGRIVDALEENGLSNNTLIILTSDNGGASYIELSDINKPYRGWKLTHFEGGLHIPFMAKWPDKIKPGTTFTPPVHHNDIFHTIAAAATANIPTDRKLDGVDFLPFVNGTNQGIPHETLFWKQGHNQTILHKGWKLIRTDKPDKKWLFNLNEDPTETTNLASSHPEQLIVLEELLNQHESEQVASLWPSVLNAPQLIDKHVGQEYKKGDEYIYWPN</sequence>
<evidence type="ECO:0000259" key="5">
    <source>
        <dbReference type="Pfam" id="PF00884"/>
    </source>
</evidence>
<dbReference type="Gene3D" id="3.40.720.10">
    <property type="entry name" value="Alkaline Phosphatase, subunit A"/>
    <property type="match status" value="1"/>
</dbReference>
<dbReference type="InterPro" id="IPR017850">
    <property type="entry name" value="Alkaline_phosphatase_core_sf"/>
</dbReference>
<evidence type="ECO:0000256" key="4">
    <source>
        <dbReference type="ARBA" id="ARBA00022837"/>
    </source>
</evidence>
<keyword evidence="2" id="KW-0479">Metal-binding</keyword>
<dbReference type="Pfam" id="PF00884">
    <property type="entry name" value="Sulfatase"/>
    <property type="match status" value="1"/>
</dbReference>
<evidence type="ECO:0000256" key="1">
    <source>
        <dbReference type="ARBA" id="ARBA00008779"/>
    </source>
</evidence>